<dbReference type="GO" id="GO:0003677">
    <property type="term" value="F:DNA binding"/>
    <property type="evidence" value="ECO:0007669"/>
    <property type="project" value="UniProtKB-KW"/>
</dbReference>
<name>A0A1H7LIQ2_9RHOB</name>
<dbReference type="InterPro" id="IPR036388">
    <property type="entry name" value="WH-like_DNA-bd_sf"/>
</dbReference>
<feature type="domain" description="Sugar-binding" evidence="5">
    <location>
        <begin position="57"/>
        <end position="303"/>
    </location>
</feature>
<dbReference type="PANTHER" id="PTHR34294:SF1">
    <property type="entry name" value="TRANSCRIPTIONAL REGULATOR LSRR"/>
    <property type="match status" value="1"/>
</dbReference>
<dbReference type="InterPro" id="IPR037171">
    <property type="entry name" value="NagB/RpiA_transferase-like"/>
</dbReference>
<dbReference type="EMBL" id="FNZQ01000002">
    <property type="protein sequence ID" value="SEK98872.1"/>
    <property type="molecule type" value="Genomic_DNA"/>
</dbReference>
<dbReference type="InterPro" id="IPR007324">
    <property type="entry name" value="Sugar-bd_dom_put"/>
</dbReference>
<accession>A0A1H7LIQ2</accession>
<dbReference type="STRING" id="188906.SAMN04488526_1741"/>
<evidence type="ECO:0000256" key="2">
    <source>
        <dbReference type="ARBA" id="ARBA00023015"/>
    </source>
</evidence>
<dbReference type="Pfam" id="PF04198">
    <property type="entry name" value="Sugar-bind"/>
    <property type="match status" value="1"/>
</dbReference>
<keyword evidence="7" id="KW-1185">Reference proteome</keyword>
<evidence type="ECO:0000259" key="5">
    <source>
        <dbReference type="Pfam" id="PF04198"/>
    </source>
</evidence>
<keyword evidence="3 6" id="KW-0238">DNA-binding</keyword>
<dbReference type="SUPFAM" id="SSF100950">
    <property type="entry name" value="NagB/RpiA/CoA transferase-like"/>
    <property type="match status" value="1"/>
</dbReference>
<dbReference type="Gene3D" id="1.10.10.10">
    <property type="entry name" value="Winged helix-like DNA-binding domain superfamily/Winged helix DNA-binding domain"/>
    <property type="match status" value="1"/>
</dbReference>
<protein>
    <submittedName>
        <fullName evidence="6">DNA-binding transcriptional regulator LsrR, DeoR family</fullName>
    </submittedName>
</protein>
<keyword evidence="4" id="KW-0804">Transcription</keyword>
<comment type="similarity">
    <text evidence="1">Belongs to the SorC transcriptional regulatory family.</text>
</comment>
<dbReference type="RefSeq" id="WP_092761830.1">
    <property type="nucleotide sequence ID" value="NZ_FNZQ01000002.1"/>
</dbReference>
<evidence type="ECO:0000256" key="1">
    <source>
        <dbReference type="ARBA" id="ARBA00010466"/>
    </source>
</evidence>
<dbReference type="InterPro" id="IPR051054">
    <property type="entry name" value="SorC_transcr_regulators"/>
</dbReference>
<evidence type="ECO:0000256" key="4">
    <source>
        <dbReference type="ARBA" id="ARBA00023163"/>
    </source>
</evidence>
<dbReference type="GO" id="GO:0030246">
    <property type="term" value="F:carbohydrate binding"/>
    <property type="evidence" value="ECO:0007669"/>
    <property type="project" value="InterPro"/>
</dbReference>
<evidence type="ECO:0000313" key="7">
    <source>
        <dbReference type="Proteomes" id="UP000199283"/>
    </source>
</evidence>
<dbReference type="Proteomes" id="UP000199283">
    <property type="component" value="Unassembled WGS sequence"/>
</dbReference>
<proteinExistence type="inferred from homology"/>
<dbReference type="AlphaFoldDB" id="A0A1H7LIQ2"/>
<sequence length="311" mass="32464">MDDDIRIRAAWLYHVGGLSQDEVGQRLGLSRFKVLRLLSDARSAGEVVVSLDHRSGGTLALAEALRLRFGLKDALVAPDVGGAEGAARHAVGMVAAGWLRRVAATGALTVGVGWGRTLSAMADALTGLQNPDLRVVSLMGAMVRTGPEGPIDVCARIAAVARGQALFLPAPFLADTSEDAAVLMRQRLVREALEVARSATHMIVSVGEGGRDALLTTSGVLDAADLDALEAAEVVADTTGKFLRADGTLAPVDLNDRTPAIGLNDMKRAEVTLLAAGTSKARATRALLRAGLVDRIVVDEALAIILKEDEA</sequence>
<dbReference type="OrthoDB" id="9808171at2"/>
<reference evidence="6 7" key="1">
    <citation type="submission" date="2016-10" db="EMBL/GenBank/DDBJ databases">
        <authorList>
            <person name="de Groot N.N."/>
        </authorList>
    </citation>
    <scope>NUCLEOTIDE SEQUENCE [LARGE SCALE GENOMIC DNA]</scope>
    <source>
        <strain evidence="6 7">DSM 14858</strain>
    </source>
</reference>
<dbReference type="PANTHER" id="PTHR34294">
    <property type="entry name" value="TRANSCRIPTIONAL REGULATOR-RELATED"/>
    <property type="match status" value="1"/>
</dbReference>
<dbReference type="Gene3D" id="3.40.50.1360">
    <property type="match status" value="1"/>
</dbReference>
<organism evidence="6 7">
    <name type="scientific">Jannaschia helgolandensis</name>
    <dbReference type="NCBI Taxonomy" id="188906"/>
    <lineage>
        <taxon>Bacteria</taxon>
        <taxon>Pseudomonadati</taxon>
        <taxon>Pseudomonadota</taxon>
        <taxon>Alphaproteobacteria</taxon>
        <taxon>Rhodobacterales</taxon>
        <taxon>Roseobacteraceae</taxon>
        <taxon>Jannaschia</taxon>
    </lineage>
</organism>
<evidence type="ECO:0000256" key="3">
    <source>
        <dbReference type="ARBA" id="ARBA00023125"/>
    </source>
</evidence>
<keyword evidence="2" id="KW-0805">Transcription regulation</keyword>
<gene>
    <name evidence="6" type="ORF">SAMN04488526_1741</name>
</gene>
<evidence type="ECO:0000313" key="6">
    <source>
        <dbReference type="EMBL" id="SEK98872.1"/>
    </source>
</evidence>